<evidence type="ECO:0000256" key="1">
    <source>
        <dbReference type="SAM" id="MobiDB-lite"/>
    </source>
</evidence>
<dbReference type="AlphaFoldDB" id="A0A8H6X2P8"/>
<feature type="compositionally biased region" description="Basic and acidic residues" evidence="1">
    <location>
        <begin position="91"/>
        <end position="103"/>
    </location>
</feature>
<feature type="region of interest" description="Disordered" evidence="1">
    <location>
        <begin position="37"/>
        <end position="131"/>
    </location>
</feature>
<proteinExistence type="predicted"/>
<reference evidence="2" key="1">
    <citation type="submission" date="2020-05" db="EMBL/GenBank/DDBJ databases">
        <title>Mycena genomes resolve the evolution of fungal bioluminescence.</title>
        <authorList>
            <person name="Tsai I.J."/>
        </authorList>
    </citation>
    <scope>NUCLEOTIDE SEQUENCE</scope>
    <source>
        <strain evidence="2">160909Yilan</strain>
    </source>
</reference>
<sequence length="264" mass="29345">MNHKGPSDIPVRLHAGPTAYVHRVSVTAAQRCMAYNAPRGSTHAQDTRRRRKETPLHEDIGREMGKGGESRCFTADAHRSPARHTKLTFSPRHDVPHAARLEPRVLGTSTNSARTAPDAPPSPHSPRRPGARVWSTLLQDPPGATWRIVGAVSVRPSQHISPRPASPLHPHHDKRYTQYLPRPPLVPVIYTHRRQRSSFASSPAPCAARGDGLRLMQTLHLRPRSHTAQRPFRSSCTALCARRIAIRAGAIPLLRICCQNLRPR</sequence>
<feature type="compositionally biased region" description="Basic and acidic residues" evidence="1">
    <location>
        <begin position="53"/>
        <end position="69"/>
    </location>
</feature>
<comment type="caution">
    <text evidence="2">The sequence shown here is derived from an EMBL/GenBank/DDBJ whole genome shotgun (WGS) entry which is preliminary data.</text>
</comment>
<gene>
    <name evidence="2" type="ORF">MSAN_02429100</name>
</gene>
<evidence type="ECO:0000313" key="3">
    <source>
        <dbReference type="Proteomes" id="UP000623467"/>
    </source>
</evidence>
<evidence type="ECO:0000313" key="2">
    <source>
        <dbReference type="EMBL" id="KAF7333218.1"/>
    </source>
</evidence>
<dbReference type="EMBL" id="JACAZH010000058">
    <property type="protein sequence ID" value="KAF7333218.1"/>
    <property type="molecule type" value="Genomic_DNA"/>
</dbReference>
<protein>
    <submittedName>
        <fullName evidence="2">Uncharacterized protein</fullName>
    </submittedName>
</protein>
<dbReference type="Proteomes" id="UP000623467">
    <property type="component" value="Unassembled WGS sequence"/>
</dbReference>
<accession>A0A8H6X2P8</accession>
<keyword evidence="3" id="KW-1185">Reference proteome</keyword>
<name>A0A8H6X2P8_9AGAR</name>
<organism evidence="2 3">
    <name type="scientific">Mycena sanguinolenta</name>
    <dbReference type="NCBI Taxonomy" id="230812"/>
    <lineage>
        <taxon>Eukaryota</taxon>
        <taxon>Fungi</taxon>
        <taxon>Dikarya</taxon>
        <taxon>Basidiomycota</taxon>
        <taxon>Agaricomycotina</taxon>
        <taxon>Agaricomycetes</taxon>
        <taxon>Agaricomycetidae</taxon>
        <taxon>Agaricales</taxon>
        <taxon>Marasmiineae</taxon>
        <taxon>Mycenaceae</taxon>
        <taxon>Mycena</taxon>
    </lineage>
</organism>